<feature type="domain" description="HTH tetR-type" evidence="5">
    <location>
        <begin position="1"/>
        <end position="61"/>
    </location>
</feature>
<evidence type="ECO:0000256" key="1">
    <source>
        <dbReference type="ARBA" id="ARBA00023015"/>
    </source>
</evidence>
<dbReference type="InterPro" id="IPR036271">
    <property type="entry name" value="Tet_transcr_reg_TetR-rel_C_sf"/>
</dbReference>
<dbReference type="RefSeq" id="WP_146891577.1">
    <property type="nucleotide sequence ID" value="NZ_BJYG01000049.1"/>
</dbReference>
<proteinExistence type="predicted"/>
<organism evidence="6 7">
    <name type="scientific">Acetobacter oeni</name>
    <dbReference type="NCBI Taxonomy" id="304077"/>
    <lineage>
        <taxon>Bacteria</taxon>
        <taxon>Pseudomonadati</taxon>
        <taxon>Pseudomonadota</taxon>
        <taxon>Alphaproteobacteria</taxon>
        <taxon>Acetobacterales</taxon>
        <taxon>Acetobacteraceae</taxon>
        <taxon>Acetobacter</taxon>
    </lineage>
</organism>
<evidence type="ECO:0000313" key="6">
    <source>
        <dbReference type="EMBL" id="GEN64679.1"/>
    </source>
</evidence>
<sequence>MSTREKLVTEAALLLDDGGDAAVTLRAVAQAVGVSHNAPYRHFKDRSALLAAIAERDFRMLAAVFDQARAGDTPPIERLKVALDTFIRYGRDYPARYHLLFSDPDVGTTGGTLEAAALEAFMAFSSLVEDAQGTQALPAIATRELAGLIYATAHGLISLQAGGRMREKKGLSTAEQSMALLLTLLQNVR</sequence>
<dbReference type="Pfam" id="PF00440">
    <property type="entry name" value="TetR_N"/>
    <property type="match status" value="1"/>
</dbReference>
<protein>
    <submittedName>
        <fullName evidence="6">TetR family transcriptional regulator</fullName>
    </submittedName>
</protein>
<dbReference type="InterPro" id="IPR001647">
    <property type="entry name" value="HTH_TetR"/>
</dbReference>
<keyword evidence="7" id="KW-1185">Reference proteome</keyword>
<dbReference type="InterPro" id="IPR025996">
    <property type="entry name" value="MT1864/Rv1816-like_C"/>
</dbReference>
<feature type="DNA-binding region" description="H-T-H motif" evidence="4">
    <location>
        <begin position="24"/>
        <end position="43"/>
    </location>
</feature>
<gene>
    <name evidence="6" type="ORF">AOE01nite_29030</name>
</gene>
<dbReference type="SUPFAM" id="SSF48498">
    <property type="entry name" value="Tetracyclin repressor-like, C-terminal domain"/>
    <property type="match status" value="1"/>
</dbReference>
<dbReference type="InterPro" id="IPR009057">
    <property type="entry name" value="Homeodomain-like_sf"/>
</dbReference>
<dbReference type="SUPFAM" id="SSF46689">
    <property type="entry name" value="Homeodomain-like"/>
    <property type="match status" value="1"/>
</dbReference>
<evidence type="ECO:0000259" key="5">
    <source>
        <dbReference type="PROSITE" id="PS50977"/>
    </source>
</evidence>
<keyword evidence="2 4" id="KW-0238">DNA-binding</keyword>
<dbReference type="EMBL" id="BJYG01000049">
    <property type="protein sequence ID" value="GEN64679.1"/>
    <property type="molecule type" value="Genomic_DNA"/>
</dbReference>
<comment type="caution">
    <text evidence="6">The sequence shown here is derived from an EMBL/GenBank/DDBJ whole genome shotgun (WGS) entry which is preliminary data.</text>
</comment>
<dbReference type="PANTHER" id="PTHR30055:SF220">
    <property type="entry name" value="TETR-FAMILY REGULATORY PROTEIN"/>
    <property type="match status" value="1"/>
</dbReference>
<dbReference type="Gene3D" id="1.10.357.10">
    <property type="entry name" value="Tetracycline Repressor, domain 2"/>
    <property type="match status" value="1"/>
</dbReference>
<evidence type="ECO:0000256" key="2">
    <source>
        <dbReference type="ARBA" id="ARBA00023125"/>
    </source>
</evidence>
<evidence type="ECO:0000256" key="3">
    <source>
        <dbReference type="ARBA" id="ARBA00023163"/>
    </source>
</evidence>
<dbReference type="PROSITE" id="PS50977">
    <property type="entry name" value="HTH_TETR_2"/>
    <property type="match status" value="1"/>
</dbReference>
<evidence type="ECO:0000313" key="7">
    <source>
        <dbReference type="Proteomes" id="UP000321746"/>
    </source>
</evidence>
<dbReference type="GO" id="GO:0003700">
    <property type="term" value="F:DNA-binding transcription factor activity"/>
    <property type="evidence" value="ECO:0007669"/>
    <property type="project" value="TreeGrafter"/>
</dbReference>
<evidence type="ECO:0000256" key="4">
    <source>
        <dbReference type="PROSITE-ProRule" id="PRU00335"/>
    </source>
</evidence>
<name>A0A511XP56_9PROT</name>
<dbReference type="Proteomes" id="UP000321746">
    <property type="component" value="Unassembled WGS sequence"/>
</dbReference>
<dbReference type="GO" id="GO:0000976">
    <property type="term" value="F:transcription cis-regulatory region binding"/>
    <property type="evidence" value="ECO:0007669"/>
    <property type="project" value="TreeGrafter"/>
</dbReference>
<dbReference type="OrthoDB" id="7056813at2"/>
<keyword evidence="1" id="KW-0805">Transcription regulation</keyword>
<dbReference type="Pfam" id="PF13305">
    <property type="entry name" value="TetR_C_33"/>
    <property type="match status" value="1"/>
</dbReference>
<dbReference type="AlphaFoldDB" id="A0A511XP56"/>
<dbReference type="InterPro" id="IPR050109">
    <property type="entry name" value="HTH-type_TetR-like_transc_reg"/>
</dbReference>
<dbReference type="PANTHER" id="PTHR30055">
    <property type="entry name" value="HTH-TYPE TRANSCRIPTIONAL REGULATOR RUTR"/>
    <property type="match status" value="1"/>
</dbReference>
<accession>A0A511XP56</accession>
<keyword evidence="3" id="KW-0804">Transcription</keyword>
<reference evidence="6 7" key="1">
    <citation type="submission" date="2019-07" db="EMBL/GenBank/DDBJ databases">
        <title>Whole genome shotgun sequence of Acetobacter oeni NBRC 105207.</title>
        <authorList>
            <person name="Hosoyama A."/>
            <person name="Uohara A."/>
            <person name="Ohji S."/>
            <person name="Ichikawa N."/>
        </authorList>
    </citation>
    <scope>NUCLEOTIDE SEQUENCE [LARGE SCALE GENOMIC DNA]</scope>
    <source>
        <strain evidence="6 7">NBRC 105207</strain>
    </source>
</reference>